<organism evidence="3 4">
    <name type="scientific">Coccomyxa subellipsoidea</name>
    <dbReference type="NCBI Taxonomy" id="248742"/>
    <lineage>
        <taxon>Eukaryota</taxon>
        <taxon>Viridiplantae</taxon>
        <taxon>Chlorophyta</taxon>
        <taxon>core chlorophytes</taxon>
        <taxon>Trebouxiophyceae</taxon>
        <taxon>Trebouxiophyceae incertae sedis</taxon>
        <taxon>Coccomyxaceae</taxon>
        <taxon>Coccomyxa</taxon>
    </lineage>
</organism>
<evidence type="ECO:0000256" key="1">
    <source>
        <dbReference type="SAM" id="MobiDB-lite"/>
    </source>
</evidence>
<dbReference type="PANTHER" id="PTHR46622:SF1">
    <property type="entry name" value="DNA-DEPENDENT METALLOPROTEASE WSS1"/>
    <property type="match status" value="1"/>
</dbReference>
<reference evidence="3 4" key="1">
    <citation type="journal article" date="2024" name="Nat. Commun.">
        <title>Phylogenomics reveals the evolutionary origins of lichenization in chlorophyte algae.</title>
        <authorList>
            <person name="Puginier C."/>
            <person name="Libourel C."/>
            <person name="Otte J."/>
            <person name="Skaloud P."/>
            <person name="Haon M."/>
            <person name="Grisel S."/>
            <person name="Petersen M."/>
            <person name="Berrin J.G."/>
            <person name="Delaux P.M."/>
            <person name="Dal Grande F."/>
            <person name="Keller J."/>
        </authorList>
    </citation>
    <scope>NUCLEOTIDE SEQUENCE [LARGE SCALE GENOMIC DNA]</scope>
    <source>
        <strain evidence="3 4">SAG 216-7</strain>
    </source>
</reference>
<evidence type="ECO:0000313" key="4">
    <source>
        <dbReference type="Proteomes" id="UP001491310"/>
    </source>
</evidence>
<protein>
    <recommendedName>
        <fullName evidence="2">WLM domain-containing protein</fullName>
    </recommendedName>
</protein>
<dbReference type="PANTHER" id="PTHR46622">
    <property type="entry name" value="DNA-DEPENDENT METALLOPROTEASE WSS1"/>
    <property type="match status" value="1"/>
</dbReference>
<dbReference type="EMBL" id="JALJOT010000002">
    <property type="protein sequence ID" value="KAK9917645.1"/>
    <property type="molecule type" value="Genomic_DNA"/>
</dbReference>
<feature type="region of interest" description="Disordered" evidence="1">
    <location>
        <begin position="190"/>
        <end position="223"/>
    </location>
</feature>
<sequence length="223" mass="24196">MSVQRKEDLYRVCDIQCDTSQKDSSKAKELLERVAKQVQPVMRKHSWSVPLLSELSSRKSRVWGLNIGGGGGRTKEIKLRLRESGSGGSFLSYDFILGTMLHELVHNVHGPHNATFYALLDKINDELDELIAKGITGTGEGFDAPSMGRLGAGGFGGHNPSPALLRIKMLQAAEARARTGVLMQTGPHRLGGTKASLTPQQAAAQAAERRAGDDMMRMRKTSG</sequence>
<keyword evidence="4" id="KW-1185">Reference proteome</keyword>
<dbReference type="InterPro" id="IPR013536">
    <property type="entry name" value="WLM_dom"/>
</dbReference>
<gene>
    <name evidence="3" type="ORF">WJX75_006759</name>
</gene>
<dbReference type="PROSITE" id="PS51397">
    <property type="entry name" value="WLM"/>
    <property type="match status" value="1"/>
</dbReference>
<evidence type="ECO:0000313" key="3">
    <source>
        <dbReference type="EMBL" id="KAK9917645.1"/>
    </source>
</evidence>
<comment type="caution">
    <text evidence="3">The sequence shown here is derived from an EMBL/GenBank/DDBJ whole genome shotgun (WGS) entry which is preliminary data.</text>
</comment>
<feature type="domain" description="WLM" evidence="2">
    <location>
        <begin position="3"/>
        <end position="212"/>
    </location>
</feature>
<dbReference type="Pfam" id="PF08325">
    <property type="entry name" value="WLM"/>
    <property type="match status" value="1"/>
</dbReference>
<feature type="compositionally biased region" description="Basic and acidic residues" evidence="1">
    <location>
        <begin position="207"/>
        <end position="217"/>
    </location>
</feature>
<accession>A0ABR2Z0Z6</accession>
<name>A0ABR2Z0Z6_9CHLO</name>
<evidence type="ECO:0000259" key="2">
    <source>
        <dbReference type="PROSITE" id="PS51397"/>
    </source>
</evidence>
<dbReference type="Proteomes" id="UP001491310">
    <property type="component" value="Unassembled WGS sequence"/>
</dbReference>
<dbReference type="InterPro" id="IPR053000">
    <property type="entry name" value="WSS1-like_metalloprotease"/>
</dbReference>
<proteinExistence type="predicted"/>